<evidence type="ECO:0000313" key="9">
    <source>
        <dbReference type="EMBL" id="KAA8500065.1"/>
    </source>
</evidence>
<evidence type="ECO:0000256" key="8">
    <source>
        <dbReference type="SAM" id="MobiDB-lite"/>
    </source>
</evidence>
<evidence type="ECO:0000313" key="10">
    <source>
        <dbReference type="Proteomes" id="UP000324585"/>
    </source>
</evidence>
<dbReference type="AlphaFoldDB" id="A0A5J4Z9R1"/>
<dbReference type="InterPro" id="IPR002067">
    <property type="entry name" value="MCP"/>
</dbReference>
<dbReference type="GO" id="GO:0055085">
    <property type="term" value="P:transmembrane transport"/>
    <property type="evidence" value="ECO:0007669"/>
    <property type="project" value="InterPro"/>
</dbReference>
<dbReference type="PRINTS" id="PR00926">
    <property type="entry name" value="MITOCARRIER"/>
</dbReference>
<dbReference type="PROSITE" id="PS50920">
    <property type="entry name" value="SOLCAR"/>
    <property type="match status" value="3"/>
</dbReference>
<proteinExistence type="inferred from homology"/>
<dbReference type="InterPro" id="IPR018108">
    <property type="entry name" value="MCP_transmembrane"/>
</dbReference>
<sequence>MAPCLVAVCVSRPARSERQHDRGHIRSDRATRTDLRRSQKLGRRMELAFSNKENAPSADSEKQLAKRANSGRASGSESRVQEREQQQQQHKAGLGFSFNLDVEGIKSSRAYRAATNRNVRILLAGAIAGIVSRTVVSPLEVLATLRMCTVGKAGGTLLAQAREVLKKNGIRGFWSGNLANCLKVAPSRGIQFVTFEAFKKTMHRIKNRSGAGDAAASGTDKPLTASERLLAGGLAGMSAALLCYPLETAKTLLTAHPELYSSVFGTMAGVARTQGLPALYKGLAPTLVAMFPYVGLDLMVYEQLKIIYKRRFGREAGFMDMLVMGSIAGSVAQTVCHPLDVVRKRLQLQGLGGRPVVHHGGFLPTMREIASSEGVSALYRGLAPQYLSVLPSAGVSYLVYEKMKILLGLQSVQ</sequence>
<feature type="repeat" description="Solcar" evidence="6">
    <location>
        <begin position="116"/>
        <end position="201"/>
    </location>
</feature>
<feature type="repeat" description="Solcar" evidence="6">
    <location>
        <begin position="316"/>
        <end position="406"/>
    </location>
</feature>
<gene>
    <name evidence="9" type="ORF">FVE85_7650</name>
</gene>
<evidence type="ECO:0000256" key="6">
    <source>
        <dbReference type="PROSITE-ProRule" id="PRU00282"/>
    </source>
</evidence>
<feature type="region of interest" description="Disordered" evidence="8">
    <location>
        <begin position="15"/>
        <end position="91"/>
    </location>
</feature>
<dbReference type="PANTHER" id="PTHR24089">
    <property type="entry name" value="SOLUTE CARRIER FAMILY 25"/>
    <property type="match status" value="1"/>
</dbReference>
<keyword evidence="3 6" id="KW-0812">Transmembrane</keyword>
<comment type="similarity">
    <text evidence="7">Belongs to the mitochondrial carrier (TC 2.A.29) family.</text>
</comment>
<dbReference type="Gene3D" id="1.50.40.10">
    <property type="entry name" value="Mitochondrial carrier domain"/>
    <property type="match status" value="1"/>
</dbReference>
<dbReference type="OrthoDB" id="270584at2759"/>
<evidence type="ECO:0000256" key="2">
    <source>
        <dbReference type="ARBA" id="ARBA00022448"/>
    </source>
</evidence>
<evidence type="ECO:0000256" key="5">
    <source>
        <dbReference type="ARBA" id="ARBA00023136"/>
    </source>
</evidence>
<comment type="caution">
    <text evidence="9">The sequence shown here is derived from an EMBL/GenBank/DDBJ whole genome shotgun (WGS) entry which is preliminary data.</text>
</comment>
<feature type="repeat" description="Solcar" evidence="6">
    <location>
        <begin position="227"/>
        <end position="307"/>
    </location>
</feature>
<accession>A0A5J4Z9R1</accession>
<evidence type="ECO:0000256" key="1">
    <source>
        <dbReference type="ARBA" id="ARBA00004141"/>
    </source>
</evidence>
<dbReference type="OMA" id="ESPPFQE"/>
<dbReference type="GO" id="GO:0016020">
    <property type="term" value="C:membrane"/>
    <property type="evidence" value="ECO:0007669"/>
    <property type="project" value="UniProtKB-SubCell"/>
</dbReference>
<dbReference type="Pfam" id="PF00153">
    <property type="entry name" value="Mito_carr"/>
    <property type="match status" value="3"/>
</dbReference>
<evidence type="ECO:0000256" key="4">
    <source>
        <dbReference type="ARBA" id="ARBA00022737"/>
    </source>
</evidence>
<name>A0A5J4Z9R1_PORPP</name>
<evidence type="ECO:0000256" key="3">
    <source>
        <dbReference type="ARBA" id="ARBA00022692"/>
    </source>
</evidence>
<comment type="subcellular location">
    <subcellularLocation>
        <location evidence="1">Membrane</location>
        <topology evidence="1">Multi-pass membrane protein</topology>
    </subcellularLocation>
</comment>
<dbReference type="SUPFAM" id="SSF103506">
    <property type="entry name" value="Mitochondrial carrier"/>
    <property type="match status" value="1"/>
</dbReference>
<keyword evidence="2 7" id="KW-0813">Transport</keyword>
<organism evidence="9 10">
    <name type="scientific">Porphyridium purpureum</name>
    <name type="common">Red alga</name>
    <name type="synonym">Porphyridium cruentum</name>
    <dbReference type="NCBI Taxonomy" id="35688"/>
    <lineage>
        <taxon>Eukaryota</taxon>
        <taxon>Rhodophyta</taxon>
        <taxon>Bangiophyceae</taxon>
        <taxon>Porphyridiales</taxon>
        <taxon>Porphyridiaceae</taxon>
        <taxon>Porphyridium</taxon>
    </lineage>
</organism>
<keyword evidence="4" id="KW-0677">Repeat</keyword>
<protein>
    <submittedName>
        <fullName evidence="9">Calcium-binding mitochondrial carrier protein SCaMC-1</fullName>
    </submittedName>
</protein>
<dbReference type="EMBL" id="VRMN01000001">
    <property type="protein sequence ID" value="KAA8500065.1"/>
    <property type="molecule type" value="Genomic_DNA"/>
</dbReference>
<keyword evidence="10" id="KW-1185">Reference proteome</keyword>
<evidence type="ECO:0000256" key="7">
    <source>
        <dbReference type="RuleBase" id="RU000488"/>
    </source>
</evidence>
<dbReference type="InterPro" id="IPR023395">
    <property type="entry name" value="MCP_dom_sf"/>
</dbReference>
<dbReference type="Proteomes" id="UP000324585">
    <property type="component" value="Unassembled WGS sequence"/>
</dbReference>
<feature type="compositionally biased region" description="Basic and acidic residues" evidence="8">
    <location>
        <begin position="15"/>
        <end position="37"/>
    </location>
</feature>
<reference evidence="10" key="1">
    <citation type="journal article" date="2019" name="Nat. Commun.">
        <title>Expansion of phycobilisome linker gene families in mesophilic red algae.</title>
        <authorList>
            <person name="Lee J."/>
            <person name="Kim D."/>
            <person name="Bhattacharya D."/>
            <person name="Yoon H.S."/>
        </authorList>
    </citation>
    <scope>NUCLEOTIDE SEQUENCE [LARGE SCALE GENOMIC DNA]</scope>
    <source>
        <strain evidence="10">CCMP 1328</strain>
    </source>
</reference>
<keyword evidence="5 6" id="KW-0472">Membrane</keyword>